<dbReference type="InterPro" id="IPR001807">
    <property type="entry name" value="ClC"/>
</dbReference>
<evidence type="ECO:0000256" key="5">
    <source>
        <dbReference type="SAM" id="Phobius"/>
    </source>
</evidence>
<dbReference type="InterPro" id="IPR014743">
    <property type="entry name" value="Cl-channel_core"/>
</dbReference>
<comment type="caution">
    <text evidence="6">The sequence shown here is derived from an EMBL/GenBank/DDBJ whole genome shotgun (WGS) entry which is preliminary data.</text>
</comment>
<feature type="transmembrane region" description="Helical" evidence="5">
    <location>
        <begin position="60"/>
        <end position="80"/>
    </location>
</feature>
<dbReference type="AlphaFoldDB" id="A0A6G4ZEM5"/>
<feature type="transmembrane region" description="Helical" evidence="5">
    <location>
        <begin position="372"/>
        <end position="400"/>
    </location>
</feature>
<feature type="transmembrane region" description="Helical" evidence="5">
    <location>
        <begin position="26"/>
        <end position="48"/>
    </location>
</feature>
<feature type="transmembrane region" description="Helical" evidence="5">
    <location>
        <begin position="226"/>
        <end position="248"/>
    </location>
</feature>
<keyword evidence="2 5" id="KW-0812">Transmembrane</keyword>
<dbReference type="RefSeq" id="WP_070956405.1">
    <property type="nucleotide sequence ID" value="NZ_CATNWM010000003.1"/>
</dbReference>
<proteinExistence type="predicted"/>
<dbReference type="InterPro" id="IPR050368">
    <property type="entry name" value="ClC-type_chloride_channel"/>
</dbReference>
<dbReference type="Gene3D" id="1.10.3080.10">
    <property type="entry name" value="Clc chloride channel"/>
    <property type="match status" value="1"/>
</dbReference>
<comment type="subcellular location">
    <subcellularLocation>
        <location evidence="1">Membrane</location>
        <topology evidence="1">Multi-pass membrane protein</topology>
    </subcellularLocation>
</comment>
<dbReference type="PANTHER" id="PTHR43427:SF12">
    <property type="entry name" value="CHLORIDE TRANSPORTER"/>
    <property type="match status" value="1"/>
</dbReference>
<keyword evidence="3 5" id="KW-1133">Transmembrane helix</keyword>
<dbReference type="Pfam" id="PF00654">
    <property type="entry name" value="Voltage_CLC"/>
    <property type="match status" value="1"/>
</dbReference>
<evidence type="ECO:0000256" key="3">
    <source>
        <dbReference type="ARBA" id="ARBA00022989"/>
    </source>
</evidence>
<dbReference type="GO" id="GO:0016020">
    <property type="term" value="C:membrane"/>
    <property type="evidence" value="ECO:0007669"/>
    <property type="project" value="UniProtKB-SubCell"/>
</dbReference>
<evidence type="ECO:0000256" key="1">
    <source>
        <dbReference type="ARBA" id="ARBA00004141"/>
    </source>
</evidence>
<name>A0A6G4ZEM5_CLOPF</name>
<evidence type="ECO:0000256" key="4">
    <source>
        <dbReference type="ARBA" id="ARBA00023136"/>
    </source>
</evidence>
<dbReference type="PANTHER" id="PTHR43427">
    <property type="entry name" value="CHLORIDE CHANNEL PROTEIN CLC-E"/>
    <property type="match status" value="1"/>
</dbReference>
<keyword evidence="4 5" id="KW-0472">Membrane</keyword>
<protein>
    <submittedName>
        <fullName evidence="6">Voltage-gated chloride channel family protein</fullName>
    </submittedName>
</protein>
<evidence type="ECO:0000313" key="6">
    <source>
        <dbReference type="EMBL" id="NGT90803.1"/>
    </source>
</evidence>
<feature type="transmembrane region" description="Helical" evidence="5">
    <location>
        <begin position="346"/>
        <end position="366"/>
    </location>
</feature>
<dbReference type="EMBL" id="JAALNF010000006">
    <property type="protein sequence ID" value="NGT90803.1"/>
    <property type="molecule type" value="Genomic_DNA"/>
</dbReference>
<dbReference type="CDD" id="cd03682">
    <property type="entry name" value="ClC_sycA_like"/>
    <property type="match status" value="1"/>
</dbReference>
<gene>
    <name evidence="6" type="ORF">G6Z02_11445</name>
</gene>
<evidence type="ECO:0000256" key="2">
    <source>
        <dbReference type="ARBA" id="ARBA00022692"/>
    </source>
</evidence>
<sequence length="439" mass="47012">MKQKSKKYLKYINISSNNTFLLGKTFLKWLLIGSLIGIFIGGVIAIFLKSLEWATDYRVNHGFVLFLLPIGGALVSFLYYKFGRNSVKGNNLIIENINNYCGDVPLRMVPLVFFGTVVTHFFGGSAGREGTGVQIGASIAETIGKLLKLNKEDSKIMLMAGVSGGFSAIFGTPLAGTIFGLEVSVLGKMSYEALIPSFFASIVGNEVVKNLGVHHSHYKVLGVPDISALIILKVIISAICFGLASRLFSELTHKLKKVFSNKFKNTSLKSFVGGCIVILLVYLVGSRKYLGLSLPLLSEAFNGHISPFDFLGKLIFTSITLGAGYQGGEVTPLFVIGSTLGNTLSGILNLSPSFLASLGLVGVFAGATNTPIASFVLGIEMFGVGGAPYLFMACAISYIFSGHTGIYTSQKIGVSKSNLINFSHDSTLASLSKREEVKL</sequence>
<feature type="transmembrane region" description="Helical" evidence="5">
    <location>
        <begin position="156"/>
        <end position="181"/>
    </location>
</feature>
<dbReference type="GO" id="GO:0015108">
    <property type="term" value="F:chloride transmembrane transporter activity"/>
    <property type="evidence" value="ECO:0007669"/>
    <property type="project" value="InterPro"/>
</dbReference>
<accession>A0A6G4ZEM5</accession>
<organism evidence="6">
    <name type="scientific">Clostridium perfringens</name>
    <dbReference type="NCBI Taxonomy" id="1502"/>
    <lineage>
        <taxon>Bacteria</taxon>
        <taxon>Bacillati</taxon>
        <taxon>Bacillota</taxon>
        <taxon>Clostridia</taxon>
        <taxon>Eubacteriales</taxon>
        <taxon>Clostridiaceae</taxon>
        <taxon>Clostridium</taxon>
    </lineage>
</organism>
<reference evidence="6" key="1">
    <citation type="submission" date="2020-02" db="EMBL/GenBank/DDBJ databases">
        <title>Genomic Insights into the Phylogeny and Genetic Plasticity of the Human and Animal Enteric Pathogen Clostridium perfringens.</title>
        <authorList>
            <person name="Feng Y."/>
            <person name="Hu Y."/>
        </authorList>
    </citation>
    <scope>NUCLEOTIDE SEQUENCE</scope>
    <source>
        <strain evidence="6">CP-08</strain>
    </source>
</reference>
<feature type="transmembrane region" description="Helical" evidence="5">
    <location>
        <begin position="268"/>
        <end position="285"/>
    </location>
</feature>
<dbReference type="SUPFAM" id="SSF81340">
    <property type="entry name" value="Clc chloride channel"/>
    <property type="match status" value="1"/>
</dbReference>